<dbReference type="PANTHER" id="PTHR12993">
    <property type="entry name" value="N-ACETYLGLUCOSAMINYL-PHOSPHATIDYLINOSITOL DE-N-ACETYLASE-RELATED"/>
    <property type="match status" value="1"/>
</dbReference>
<dbReference type="InterPro" id="IPR003737">
    <property type="entry name" value="GlcNAc_PI_deacetylase-related"/>
</dbReference>
<dbReference type="AlphaFoldDB" id="A0A2W4XK13"/>
<comment type="caution">
    <text evidence="1">The sequence shown here is derived from an EMBL/GenBank/DDBJ whole genome shotgun (WGS) entry which is preliminary data.</text>
</comment>
<name>A0A2W4XK13_9CYAN</name>
<dbReference type="Proteomes" id="UP000249794">
    <property type="component" value="Unassembled WGS sequence"/>
</dbReference>
<gene>
    <name evidence="1" type="ORF">DCF15_07340</name>
</gene>
<organism evidence="1 2">
    <name type="scientific">Phormidesmis priestleyi</name>
    <dbReference type="NCBI Taxonomy" id="268141"/>
    <lineage>
        <taxon>Bacteria</taxon>
        <taxon>Bacillati</taxon>
        <taxon>Cyanobacteriota</taxon>
        <taxon>Cyanophyceae</taxon>
        <taxon>Leptolyngbyales</taxon>
        <taxon>Leptolyngbyaceae</taxon>
        <taxon>Phormidesmis</taxon>
    </lineage>
</organism>
<dbReference type="SUPFAM" id="SSF102588">
    <property type="entry name" value="LmbE-like"/>
    <property type="match status" value="1"/>
</dbReference>
<evidence type="ECO:0000313" key="1">
    <source>
        <dbReference type="EMBL" id="PZO57304.1"/>
    </source>
</evidence>
<proteinExistence type="predicted"/>
<accession>A0A2W4XK13</accession>
<protein>
    <submittedName>
        <fullName evidence="1">LmbE-like protein</fullName>
    </submittedName>
</protein>
<dbReference type="InterPro" id="IPR024078">
    <property type="entry name" value="LmbE-like_dom_sf"/>
</dbReference>
<evidence type="ECO:0000313" key="2">
    <source>
        <dbReference type="Proteomes" id="UP000249794"/>
    </source>
</evidence>
<dbReference type="GO" id="GO:0016811">
    <property type="term" value="F:hydrolase activity, acting on carbon-nitrogen (but not peptide) bonds, in linear amides"/>
    <property type="evidence" value="ECO:0007669"/>
    <property type="project" value="TreeGrafter"/>
</dbReference>
<dbReference type="Gene3D" id="3.40.50.10320">
    <property type="entry name" value="LmbE-like"/>
    <property type="match status" value="1"/>
</dbReference>
<dbReference type="EMBL" id="QBMP01000054">
    <property type="protein sequence ID" value="PZO57304.1"/>
    <property type="molecule type" value="Genomic_DNA"/>
</dbReference>
<sequence length="253" mass="28402">MAARSLTDLTRSALVLAPHPDDETLGCGGTIIRKIAAGADVQLVFMTDGSRSHAALMPESKLRDLRQKEAMKAAQVLGVPFESVTFLEFGDGQLSQNKAQAIAAISKLLKRHRPAEVFMPYSLEPPPDHAVTYHAAIAALNQLSLSPTIYTYPIWYWQHWPWTKLVGNSRRETLGVIKASLISRLGTAMFQDFQHSVSIREVLEQKQLALNQHQSQMQRFDDNLAWPILADVSDGEFLACFFQDYEIFHRPRA</sequence>
<dbReference type="Pfam" id="PF02585">
    <property type="entry name" value="PIG-L"/>
    <property type="match status" value="1"/>
</dbReference>
<dbReference type="PANTHER" id="PTHR12993:SF11">
    <property type="entry name" value="N-ACETYLGLUCOSAMINYL-PHOSPHATIDYLINOSITOL DE-N-ACETYLASE"/>
    <property type="match status" value="1"/>
</dbReference>
<reference evidence="1 2" key="2">
    <citation type="submission" date="2018-06" db="EMBL/GenBank/DDBJ databases">
        <title>Metagenomic assembly of (sub)arctic Cyanobacteria and their associated microbiome from non-axenic cultures.</title>
        <authorList>
            <person name="Baurain D."/>
        </authorList>
    </citation>
    <scope>NUCLEOTIDE SEQUENCE [LARGE SCALE GENOMIC DNA]</scope>
    <source>
        <strain evidence="1">ULC027bin1</strain>
    </source>
</reference>
<reference evidence="2" key="1">
    <citation type="submission" date="2018-04" db="EMBL/GenBank/DDBJ databases">
        <authorList>
            <person name="Cornet L."/>
        </authorList>
    </citation>
    <scope>NUCLEOTIDE SEQUENCE [LARGE SCALE GENOMIC DNA]</scope>
</reference>